<comment type="cofactor">
    <cofactor evidence="8">
        <name>Zn(2+)</name>
        <dbReference type="ChEBI" id="CHEBI:29105"/>
    </cofactor>
    <text evidence="8">Binds 1 zinc ion per subunit.</text>
</comment>
<dbReference type="InterPro" id="IPR016192">
    <property type="entry name" value="APOBEC/CMP_deaminase_Zn-bd"/>
</dbReference>
<keyword evidence="11" id="KW-1185">Reference proteome</keyword>
<feature type="domain" description="CMP/dCMP-type deaminase" evidence="9">
    <location>
        <begin position="4"/>
        <end position="125"/>
    </location>
</feature>
<evidence type="ECO:0000256" key="7">
    <source>
        <dbReference type="ARBA" id="ARBA00048045"/>
    </source>
</evidence>
<dbReference type="InterPro" id="IPR016193">
    <property type="entry name" value="Cytidine_deaminase-like"/>
</dbReference>
<proteinExistence type="inferred from homology"/>
<feature type="active site" description="Proton donor" evidence="8">
    <location>
        <position position="57"/>
    </location>
</feature>
<dbReference type="SUPFAM" id="SSF53927">
    <property type="entry name" value="Cytidine deaminase-like"/>
    <property type="match status" value="1"/>
</dbReference>
<dbReference type="PROSITE" id="PS00903">
    <property type="entry name" value="CYT_DCMP_DEAMINASES_1"/>
    <property type="match status" value="1"/>
</dbReference>
<dbReference type="Pfam" id="PF14437">
    <property type="entry name" value="MafB19-deam"/>
    <property type="match status" value="1"/>
</dbReference>
<evidence type="ECO:0000256" key="6">
    <source>
        <dbReference type="ARBA" id="ARBA00022833"/>
    </source>
</evidence>
<name>A0ABV9KA85_9PORP</name>
<sequence>MITSEDTRFMDIALAEARQAYSEGEVPIGAVIVCNGQVIAKGHNQVESLTDITAHAEMLTITSASNFLNAKILSRCTIYVTIEPCAMCATAIGNAQIGRLVYGASEEKYGYRRWAPEVLHKSCKVVQGIRADEAKQLMVSFFKERRK</sequence>
<keyword evidence="4 8" id="KW-0479">Metal-binding</keyword>
<comment type="caution">
    <text evidence="10">The sequence shown here is derived from an EMBL/GenBank/DDBJ whole genome shotgun (WGS) entry which is preliminary data.</text>
</comment>
<dbReference type="Gene3D" id="3.40.140.10">
    <property type="entry name" value="Cytidine Deaminase, domain 2"/>
    <property type="match status" value="1"/>
</dbReference>
<dbReference type="InterPro" id="IPR002125">
    <property type="entry name" value="CMP_dCMP_dom"/>
</dbReference>
<dbReference type="PANTHER" id="PTHR11079">
    <property type="entry name" value="CYTOSINE DEAMINASE FAMILY MEMBER"/>
    <property type="match status" value="1"/>
</dbReference>
<comment type="similarity">
    <text evidence="1">Belongs to the cytidine and deoxycytidylate deaminase family. ADAT2 subfamily.</text>
</comment>
<comment type="subunit">
    <text evidence="2 8">Homodimer.</text>
</comment>
<feature type="binding site" evidence="8">
    <location>
        <position position="85"/>
    </location>
    <ligand>
        <name>Zn(2+)</name>
        <dbReference type="ChEBI" id="CHEBI:29105"/>
        <note>catalytic</note>
    </ligand>
</feature>
<keyword evidence="5 8" id="KW-0378">Hydrolase</keyword>
<protein>
    <recommendedName>
        <fullName evidence="8">tRNA-specific adenosine deaminase</fullName>
        <ecNumber evidence="8">3.5.4.33</ecNumber>
    </recommendedName>
</protein>
<dbReference type="InterPro" id="IPR058535">
    <property type="entry name" value="MafB19-deam"/>
</dbReference>
<evidence type="ECO:0000256" key="1">
    <source>
        <dbReference type="ARBA" id="ARBA00010669"/>
    </source>
</evidence>
<comment type="function">
    <text evidence="8">Catalyzes the deamination of adenosine to inosine at the wobble position 34 of tRNA(Arg2).</text>
</comment>
<dbReference type="PANTHER" id="PTHR11079:SF202">
    <property type="entry name" value="TRNA-SPECIFIC ADENOSINE DEAMINASE"/>
    <property type="match status" value="1"/>
</dbReference>
<dbReference type="EMBL" id="JBHSGO010000217">
    <property type="protein sequence ID" value="MFC4666875.1"/>
    <property type="molecule type" value="Genomic_DNA"/>
</dbReference>
<dbReference type="HAMAP" id="MF_00972">
    <property type="entry name" value="tRNA_aden_deaminase"/>
    <property type="match status" value="1"/>
</dbReference>
<evidence type="ECO:0000256" key="5">
    <source>
        <dbReference type="ARBA" id="ARBA00022801"/>
    </source>
</evidence>
<evidence type="ECO:0000256" key="4">
    <source>
        <dbReference type="ARBA" id="ARBA00022723"/>
    </source>
</evidence>
<dbReference type="EC" id="3.5.4.33" evidence="8"/>
<accession>A0ABV9KA85</accession>
<evidence type="ECO:0000256" key="8">
    <source>
        <dbReference type="HAMAP-Rule" id="MF_00972"/>
    </source>
</evidence>
<keyword evidence="3 8" id="KW-0819">tRNA processing</keyword>
<dbReference type="Proteomes" id="UP001596020">
    <property type="component" value="Unassembled WGS sequence"/>
</dbReference>
<keyword evidence="6 8" id="KW-0862">Zinc</keyword>
<evidence type="ECO:0000256" key="3">
    <source>
        <dbReference type="ARBA" id="ARBA00022694"/>
    </source>
</evidence>
<gene>
    <name evidence="8" type="primary">tadA</name>
    <name evidence="10" type="ORF">ACFO3G_09745</name>
</gene>
<evidence type="ECO:0000256" key="2">
    <source>
        <dbReference type="ARBA" id="ARBA00011738"/>
    </source>
</evidence>
<organism evidence="10 11">
    <name type="scientific">Falsiporphyromonas endometrii</name>
    <dbReference type="NCBI Taxonomy" id="1387297"/>
    <lineage>
        <taxon>Bacteria</taxon>
        <taxon>Pseudomonadati</taxon>
        <taxon>Bacteroidota</taxon>
        <taxon>Bacteroidia</taxon>
        <taxon>Bacteroidales</taxon>
        <taxon>Porphyromonadaceae</taxon>
        <taxon>Falsiporphyromonas</taxon>
    </lineage>
</organism>
<dbReference type="RefSeq" id="WP_380080374.1">
    <property type="nucleotide sequence ID" value="NZ_JBHSGO010000217.1"/>
</dbReference>
<dbReference type="GO" id="GO:0052717">
    <property type="term" value="F:tRNA-specific adenosine-34 deaminase activity"/>
    <property type="evidence" value="ECO:0007669"/>
    <property type="project" value="UniProtKB-EC"/>
</dbReference>
<reference evidence="11" key="1">
    <citation type="journal article" date="2019" name="Int. J. Syst. Evol. Microbiol.">
        <title>The Global Catalogue of Microorganisms (GCM) 10K type strain sequencing project: providing services to taxonomists for standard genome sequencing and annotation.</title>
        <authorList>
            <consortium name="The Broad Institute Genomics Platform"/>
            <consortium name="The Broad Institute Genome Sequencing Center for Infectious Disease"/>
            <person name="Wu L."/>
            <person name="Ma J."/>
        </authorList>
    </citation>
    <scope>NUCLEOTIDE SEQUENCE [LARGE SCALE GENOMIC DNA]</scope>
    <source>
        <strain evidence="11">CGMCC 4.7357</strain>
    </source>
</reference>
<comment type="catalytic activity">
    <reaction evidence="7 8">
        <text>adenosine(34) in tRNA + H2O + H(+) = inosine(34) in tRNA + NH4(+)</text>
        <dbReference type="Rhea" id="RHEA:43168"/>
        <dbReference type="Rhea" id="RHEA-COMP:10373"/>
        <dbReference type="Rhea" id="RHEA-COMP:10374"/>
        <dbReference type="ChEBI" id="CHEBI:15377"/>
        <dbReference type="ChEBI" id="CHEBI:15378"/>
        <dbReference type="ChEBI" id="CHEBI:28938"/>
        <dbReference type="ChEBI" id="CHEBI:74411"/>
        <dbReference type="ChEBI" id="CHEBI:82852"/>
        <dbReference type="EC" id="3.5.4.33"/>
    </reaction>
</comment>
<evidence type="ECO:0000313" key="11">
    <source>
        <dbReference type="Proteomes" id="UP001596020"/>
    </source>
</evidence>
<dbReference type="InterPro" id="IPR028883">
    <property type="entry name" value="tRNA_aden_deaminase"/>
</dbReference>
<dbReference type="PROSITE" id="PS51747">
    <property type="entry name" value="CYT_DCMP_DEAMINASES_2"/>
    <property type="match status" value="1"/>
</dbReference>
<feature type="binding site" evidence="8">
    <location>
        <position position="88"/>
    </location>
    <ligand>
        <name>Zn(2+)</name>
        <dbReference type="ChEBI" id="CHEBI:29105"/>
        <note>catalytic</note>
    </ligand>
</feature>
<feature type="binding site" evidence="8">
    <location>
        <position position="55"/>
    </location>
    <ligand>
        <name>Zn(2+)</name>
        <dbReference type="ChEBI" id="CHEBI:29105"/>
        <note>catalytic</note>
    </ligand>
</feature>
<evidence type="ECO:0000313" key="10">
    <source>
        <dbReference type="EMBL" id="MFC4666875.1"/>
    </source>
</evidence>
<evidence type="ECO:0000259" key="9">
    <source>
        <dbReference type="PROSITE" id="PS51747"/>
    </source>
</evidence>
<dbReference type="CDD" id="cd01285">
    <property type="entry name" value="nucleoside_deaminase"/>
    <property type="match status" value="1"/>
</dbReference>